<proteinExistence type="predicted"/>
<name>A0ABV5G643_9MICC</name>
<accession>A0ABV5G643</accession>
<sequence length="75" mass="8192">MAPGSRRRKISTSVFTSVPALSCMAPLGRRTAPTRSAYRANSRRAEARWASIVQVEVITATYPPGAVSRRDLAMK</sequence>
<evidence type="ECO:0000313" key="1">
    <source>
        <dbReference type="EMBL" id="MFB9074420.1"/>
    </source>
</evidence>
<dbReference type="Proteomes" id="UP001589575">
    <property type="component" value="Unassembled WGS sequence"/>
</dbReference>
<evidence type="ECO:0000313" key="2">
    <source>
        <dbReference type="Proteomes" id="UP001589575"/>
    </source>
</evidence>
<dbReference type="EMBL" id="JBHMFI010000002">
    <property type="protein sequence ID" value="MFB9074420.1"/>
    <property type="molecule type" value="Genomic_DNA"/>
</dbReference>
<comment type="caution">
    <text evidence="1">The sequence shown here is derived from an EMBL/GenBank/DDBJ whole genome shotgun (WGS) entry which is preliminary data.</text>
</comment>
<organism evidence="1 2">
    <name type="scientific">Citricoccus parietis</name>
    <dbReference type="NCBI Taxonomy" id="592307"/>
    <lineage>
        <taxon>Bacteria</taxon>
        <taxon>Bacillati</taxon>
        <taxon>Actinomycetota</taxon>
        <taxon>Actinomycetes</taxon>
        <taxon>Micrococcales</taxon>
        <taxon>Micrococcaceae</taxon>
        <taxon>Citricoccus</taxon>
    </lineage>
</organism>
<keyword evidence="2" id="KW-1185">Reference proteome</keyword>
<gene>
    <name evidence="1" type="ORF">ACFFX0_25815</name>
</gene>
<reference evidence="1 2" key="1">
    <citation type="submission" date="2024-09" db="EMBL/GenBank/DDBJ databases">
        <authorList>
            <person name="Sun Q."/>
            <person name="Mori K."/>
        </authorList>
    </citation>
    <scope>NUCLEOTIDE SEQUENCE [LARGE SCALE GENOMIC DNA]</scope>
    <source>
        <strain evidence="1 2">CCM 7609</strain>
    </source>
</reference>
<protein>
    <submittedName>
        <fullName evidence="1">Uncharacterized protein</fullName>
    </submittedName>
</protein>